<dbReference type="PANTHER" id="PTHR43123:SF4">
    <property type="entry name" value="POLYSACCHARIDE DEACETYLASE"/>
    <property type="match status" value="1"/>
</dbReference>
<dbReference type="Gene3D" id="3.20.20.370">
    <property type="entry name" value="Glycoside hydrolase/deacetylase"/>
    <property type="match status" value="1"/>
</dbReference>
<accession>A0ABN2PM35</accession>
<evidence type="ECO:0000313" key="2">
    <source>
        <dbReference type="Proteomes" id="UP001500784"/>
    </source>
</evidence>
<evidence type="ECO:0000313" key="1">
    <source>
        <dbReference type="EMBL" id="GAA1923036.1"/>
    </source>
</evidence>
<name>A0ABN2PM35_9MICC</name>
<organism evidence="1 2">
    <name type="scientific">Arthrobacter gandavensis</name>
    <dbReference type="NCBI Taxonomy" id="169960"/>
    <lineage>
        <taxon>Bacteria</taxon>
        <taxon>Bacillati</taxon>
        <taxon>Actinomycetota</taxon>
        <taxon>Actinomycetes</taxon>
        <taxon>Micrococcales</taxon>
        <taxon>Micrococcaceae</taxon>
        <taxon>Arthrobacter</taxon>
    </lineage>
</organism>
<reference evidence="1 2" key="1">
    <citation type="journal article" date="2019" name="Int. J. Syst. Evol. Microbiol.">
        <title>The Global Catalogue of Microorganisms (GCM) 10K type strain sequencing project: providing services to taxonomists for standard genome sequencing and annotation.</title>
        <authorList>
            <consortium name="The Broad Institute Genomics Platform"/>
            <consortium name="The Broad Institute Genome Sequencing Center for Infectious Disease"/>
            <person name="Wu L."/>
            <person name="Ma J."/>
        </authorList>
    </citation>
    <scope>NUCLEOTIDE SEQUENCE [LARGE SCALE GENOMIC DNA]</scope>
    <source>
        <strain evidence="1 2">JCM 13316</strain>
    </source>
</reference>
<dbReference type="PANTHER" id="PTHR43123">
    <property type="entry name" value="POLYSACCHARIDE DEACETYLASE-RELATED"/>
    <property type="match status" value="1"/>
</dbReference>
<proteinExistence type="predicted"/>
<dbReference type="SUPFAM" id="SSF88713">
    <property type="entry name" value="Glycoside hydrolase/deacetylase"/>
    <property type="match status" value="1"/>
</dbReference>
<dbReference type="Proteomes" id="UP001500784">
    <property type="component" value="Unassembled WGS sequence"/>
</dbReference>
<dbReference type="InterPro" id="IPR011330">
    <property type="entry name" value="Glyco_hydro/deAcase_b/a-brl"/>
</dbReference>
<sequence>MSIIDHPADAVPYAPDIPRTYEPFRPAWSSRASLTVSLLLHAPRYADPVPAGSHKPLAMQGGVGRETGEPRPGQVARLSQWDFGLTTGIFRLLDIADRYGVPAAVALDSHAAALPGLGRALGERAGEIAARGAAANIVLDPAMDAAAEHAYITASVDAVQAATGRRITGWFSPERTSTPRTTALLAAEGIPWFADWTLDEVPVALSGDAAGLTALPFSLETEDMFALYSRGLPFEDYEQLLDDTVNQLLEDARSSGQRFLGLSWFGWVLGQACFADVAESFLGRLAARPDVVFALPSDVLVQPAAAAGAVRP</sequence>
<dbReference type="RefSeq" id="WP_152228505.1">
    <property type="nucleotide sequence ID" value="NZ_BAAALV010000007.1"/>
</dbReference>
<protein>
    <submittedName>
        <fullName evidence="1">Uncharacterized protein</fullName>
    </submittedName>
</protein>
<keyword evidence="2" id="KW-1185">Reference proteome</keyword>
<gene>
    <name evidence="1" type="ORF">GCM10009688_30160</name>
</gene>
<comment type="caution">
    <text evidence="1">The sequence shown here is derived from an EMBL/GenBank/DDBJ whole genome shotgun (WGS) entry which is preliminary data.</text>
</comment>
<dbReference type="EMBL" id="BAAALV010000007">
    <property type="protein sequence ID" value="GAA1923036.1"/>
    <property type="molecule type" value="Genomic_DNA"/>
</dbReference>